<gene>
    <name evidence="1" type="ORF">H257_12471</name>
</gene>
<reference evidence="1" key="1">
    <citation type="submission" date="2013-12" db="EMBL/GenBank/DDBJ databases">
        <title>The Genome Sequence of Aphanomyces astaci APO3.</title>
        <authorList>
            <consortium name="The Broad Institute Genomics Platform"/>
            <person name="Russ C."/>
            <person name="Tyler B."/>
            <person name="van West P."/>
            <person name="Dieguez-Uribeondo J."/>
            <person name="Young S.K."/>
            <person name="Zeng Q."/>
            <person name="Gargeya S."/>
            <person name="Fitzgerald M."/>
            <person name="Abouelleil A."/>
            <person name="Alvarado L."/>
            <person name="Chapman S.B."/>
            <person name="Gainer-Dewar J."/>
            <person name="Goldberg J."/>
            <person name="Griggs A."/>
            <person name="Gujja S."/>
            <person name="Hansen M."/>
            <person name="Howarth C."/>
            <person name="Imamovic A."/>
            <person name="Ireland A."/>
            <person name="Larimer J."/>
            <person name="McCowan C."/>
            <person name="Murphy C."/>
            <person name="Pearson M."/>
            <person name="Poon T.W."/>
            <person name="Priest M."/>
            <person name="Roberts A."/>
            <person name="Saif S."/>
            <person name="Shea T."/>
            <person name="Sykes S."/>
            <person name="Wortman J."/>
            <person name="Nusbaum C."/>
            <person name="Birren B."/>
        </authorList>
    </citation>
    <scope>NUCLEOTIDE SEQUENCE [LARGE SCALE GENOMIC DNA]</scope>
    <source>
        <strain evidence="1">APO3</strain>
    </source>
</reference>
<protein>
    <submittedName>
        <fullName evidence="1">Uncharacterized protein</fullName>
    </submittedName>
</protein>
<name>W4G033_APHAT</name>
<dbReference type="EMBL" id="KI913154">
    <property type="protein sequence ID" value="ETV72303.1"/>
    <property type="molecule type" value="Genomic_DNA"/>
</dbReference>
<dbReference type="GeneID" id="20814467"/>
<sequence length="144" mass="15376">MVVTFATAPAQQGFVFTWSTNGGRIAAPRHGIKALMIDTHVDWTAAFVTTGQSFKATEEPVGESSRLASVWTVSDHAVAKDRAAKHIGCEYAEARIVPAIAFTSIAPRQRSHASGSPNICWAMSILLSRYIAYNGLVASLGNGQ</sequence>
<dbReference type="VEuPathDB" id="FungiDB:H257_12471"/>
<organism evidence="1">
    <name type="scientific">Aphanomyces astaci</name>
    <name type="common">Crayfish plague agent</name>
    <dbReference type="NCBI Taxonomy" id="112090"/>
    <lineage>
        <taxon>Eukaryota</taxon>
        <taxon>Sar</taxon>
        <taxon>Stramenopiles</taxon>
        <taxon>Oomycota</taxon>
        <taxon>Saprolegniomycetes</taxon>
        <taxon>Saprolegniales</taxon>
        <taxon>Verrucalvaceae</taxon>
        <taxon>Aphanomyces</taxon>
    </lineage>
</organism>
<accession>W4G033</accession>
<proteinExistence type="predicted"/>
<evidence type="ECO:0000313" key="1">
    <source>
        <dbReference type="EMBL" id="ETV72303.1"/>
    </source>
</evidence>
<dbReference type="AlphaFoldDB" id="W4G033"/>
<dbReference type="RefSeq" id="XP_009837985.1">
    <property type="nucleotide sequence ID" value="XM_009839683.1"/>
</dbReference>